<dbReference type="InterPro" id="IPR000719">
    <property type="entry name" value="Prot_kinase_dom"/>
</dbReference>
<feature type="domain" description="Protein kinase" evidence="3">
    <location>
        <begin position="1"/>
        <end position="164"/>
    </location>
</feature>
<dbReference type="SMART" id="SM00220">
    <property type="entry name" value="S_TKc"/>
    <property type="match status" value="1"/>
</dbReference>
<dbReference type="EMBL" id="LR722022">
    <property type="protein sequence ID" value="VVW86793.1"/>
    <property type="molecule type" value="Genomic_DNA"/>
</dbReference>
<evidence type="ECO:0000259" key="3">
    <source>
        <dbReference type="PROSITE" id="PS50011"/>
    </source>
</evidence>
<proteinExistence type="predicted"/>
<dbReference type="AlphaFoldDB" id="A0A5K1HFT9"/>
<dbReference type="InterPro" id="IPR050117">
    <property type="entry name" value="MAPK"/>
</dbReference>
<name>A0A5K1HFT9_9MAGN</name>
<keyword evidence="2" id="KW-0067">ATP-binding</keyword>
<organism evidence="4">
    <name type="scientific">Nymphaea colorata</name>
    <name type="common">pocket water lily</name>
    <dbReference type="NCBI Taxonomy" id="210225"/>
    <lineage>
        <taxon>Eukaryota</taxon>
        <taxon>Viridiplantae</taxon>
        <taxon>Streptophyta</taxon>
        <taxon>Embryophyta</taxon>
        <taxon>Tracheophyta</taxon>
        <taxon>Spermatophyta</taxon>
        <taxon>Magnoliopsida</taxon>
        <taxon>Nymphaeales</taxon>
        <taxon>Nymphaeaceae</taxon>
        <taxon>Nymphaea</taxon>
    </lineage>
</organism>
<dbReference type="Gene3D" id="1.10.510.10">
    <property type="entry name" value="Transferase(Phosphotransferase) domain 1"/>
    <property type="match status" value="1"/>
</dbReference>
<sequence length="218" mass="24893">MRSRTGTRDTLSSSLHGLRLHTLVCLFLARYRAPELLLRSTNYNSPVDIFALGCIMAELYTFCPLFPGTNEVDQLNKIVKILGTPDKADWPEGYKLAQSRSTSFNNLDYYFADEKGVNLGELIPDASMEAIDLIESMLHYSSRKRPTAAEYYLRLCRILKHDFFKGVNVIVSEGVNKDLIFEEKPAGAKLDTQKEDKKIDVFRATKEKFKQTRKHDAM</sequence>
<dbReference type="Pfam" id="PF00069">
    <property type="entry name" value="Pkinase"/>
    <property type="match status" value="1"/>
</dbReference>
<dbReference type="SUPFAM" id="SSF56112">
    <property type="entry name" value="Protein kinase-like (PK-like)"/>
    <property type="match status" value="1"/>
</dbReference>
<protein>
    <recommendedName>
        <fullName evidence="3">Protein kinase domain-containing protein</fullName>
    </recommendedName>
</protein>
<gene>
    <name evidence="4" type="ORF">NYM_LOCUS29606</name>
</gene>
<reference evidence="4" key="1">
    <citation type="submission" date="2019-09" db="EMBL/GenBank/DDBJ databases">
        <authorList>
            <person name="Zhang L."/>
        </authorList>
    </citation>
    <scope>NUCLEOTIDE SEQUENCE</scope>
</reference>
<accession>A0A5K1HFT9</accession>
<keyword evidence="1" id="KW-0547">Nucleotide-binding</keyword>
<evidence type="ECO:0000313" key="4">
    <source>
        <dbReference type="EMBL" id="VVW86793.1"/>
    </source>
</evidence>
<dbReference type="GO" id="GO:0004672">
    <property type="term" value="F:protein kinase activity"/>
    <property type="evidence" value="ECO:0007669"/>
    <property type="project" value="InterPro"/>
</dbReference>
<dbReference type="PANTHER" id="PTHR24055">
    <property type="entry name" value="MITOGEN-ACTIVATED PROTEIN KINASE"/>
    <property type="match status" value="1"/>
</dbReference>
<evidence type="ECO:0000256" key="2">
    <source>
        <dbReference type="ARBA" id="ARBA00022840"/>
    </source>
</evidence>
<dbReference type="PROSITE" id="PS50011">
    <property type="entry name" value="PROTEIN_KINASE_DOM"/>
    <property type="match status" value="1"/>
</dbReference>
<dbReference type="InterPro" id="IPR011009">
    <property type="entry name" value="Kinase-like_dom_sf"/>
</dbReference>
<dbReference type="GO" id="GO:0005524">
    <property type="term" value="F:ATP binding"/>
    <property type="evidence" value="ECO:0007669"/>
    <property type="project" value="UniProtKB-KW"/>
</dbReference>
<evidence type="ECO:0000256" key="1">
    <source>
        <dbReference type="ARBA" id="ARBA00022741"/>
    </source>
</evidence>